<accession>A0A9P3LGY3</accession>
<feature type="signal peptide" evidence="2">
    <location>
        <begin position="1"/>
        <end position="21"/>
    </location>
</feature>
<feature type="chain" id="PRO_5040458654" description="Transmembrane protein" evidence="2">
    <location>
        <begin position="22"/>
        <end position="309"/>
    </location>
</feature>
<keyword evidence="4" id="KW-1185">Reference proteome</keyword>
<proteinExistence type="predicted"/>
<sequence>MRYGLVAALCWVLAVTSGISAQTTTANCSAEFSWANNNLDQSICLIAAYLRAACCTDPTSYVLGTPQADHYGPPTHPDLCTCSTVYYNAISACALCQGQKLLSWSASVYPVCPQSEITVAGYPHPIPSGTAVPAWTYLNIPNSDEFDVSVAQEFIQTNGTMIISKMSSNASSTSSVSTSSVTHNLNAAALAGGFVGAIAGVALLASIVVFWLRQRSRNKRFSTLLSPSPFAARPFPFMPPGEGPEVYGEMQIRPATRSVTPMQPPSYSTIQAPASHGQTQDRLAVELGPTTVPNFNVRSNRVNRLARKA</sequence>
<organism evidence="3 4">
    <name type="scientific">Phanerochaete sordida</name>
    <dbReference type="NCBI Taxonomy" id="48140"/>
    <lineage>
        <taxon>Eukaryota</taxon>
        <taxon>Fungi</taxon>
        <taxon>Dikarya</taxon>
        <taxon>Basidiomycota</taxon>
        <taxon>Agaricomycotina</taxon>
        <taxon>Agaricomycetes</taxon>
        <taxon>Polyporales</taxon>
        <taxon>Phanerochaetaceae</taxon>
        <taxon>Phanerochaete</taxon>
    </lineage>
</organism>
<dbReference type="OrthoDB" id="2754894at2759"/>
<evidence type="ECO:0000313" key="4">
    <source>
        <dbReference type="Proteomes" id="UP000703269"/>
    </source>
</evidence>
<feature type="transmembrane region" description="Helical" evidence="1">
    <location>
        <begin position="187"/>
        <end position="212"/>
    </location>
</feature>
<keyword evidence="1" id="KW-1133">Transmembrane helix</keyword>
<gene>
    <name evidence="3" type="ORF">PsYK624_111690</name>
</gene>
<name>A0A9P3LGY3_9APHY</name>
<dbReference type="EMBL" id="BPQB01000044">
    <property type="protein sequence ID" value="GJE94991.1"/>
    <property type="molecule type" value="Genomic_DNA"/>
</dbReference>
<evidence type="ECO:0000256" key="1">
    <source>
        <dbReference type="SAM" id="Phobius"/>
    </source>
</evidence>
<reference evidence="3 4" key="1">
    <citation type="submission" date="2021-08" db="EMBL/GenBank/DDBJ databases">
        <title>Draft Genome Sequence of Phanerochaete sordida strain YK-624.</title>
        <authorList>
            <person name="Mori T."/>
            <person name="Dohra H."/>
            <person name="Suzuki T."/>
            <person name="Kawagishi H."/>
            <person name="Hirai H."/>
        </authorList>
    </citation>
    <scope>NUCLEOTIDE SEQUENCE [LARGE SCALE GENOMIC DNA]</scope>
    <source>
        <strain evidence="3 4">YK-624</strain>
    </source>
</reference>
<keyword evidence="1" id="KW-0472">Membrane</keyword>
<keyword evidence="2" id="KW-0732">Signal</keyword>
<dbReference type="CDD" id="cd12087">
    <property type="entry name" value="TM_EGFR-like"/>
    <property type="match status" value="1"/>
</dbReference>
<evidence type="ECO:0008006" key="5">
    <source>
        <dbReference type="Google" id="ProtNLM"/>
    </source>
</evidence>
<evidence type="ECO:0000313" key="3">
    <source>
        <dbReference type="EMBL" id="GJE94991.1"/>
    </source>
</evidence>
<dbReference type="AlphaFoldDB" id="A0A9P3LGY3"/>
<protein>
    <recommendedName>
        <fullName evidence="5">Transmembrane protein</fullName>
    </recommendedName>
</protein>
<keyword evidence="1" id="KW-0812">Transmembrane</keyword>
<comment type="caution">
    <text evidence="3">The sequence shown here is derived from an EMBL/GenBank/DDBJ whole genome shotgun (WGS) entry which is preliminary data.</text>
</comment>
<evidence type="ECO:0000256" key="2">
    <source>
        <dbReference type="SAM" id="SignalP"/>
    </source>
</evidence>
<dbReference type="Proteomes" id="UP000703269">
    <property type="component" value="Unassembled WGS sequence"/>
</dbReference>